<evidence type="ECO:0000313" key="1">
    <source>
        <dbReference type="EMBL" id="MFC6674313.1"/>
    </source>
</evidence>
<proteinExistence type="predicted"/>
<keyword evidence="2" id="KW-1185">Reference proteome</keyword>
<sequence length="125" mass="14464">MDAVRLSLPIYREEVQLELDLFGSTEPSKPAKVIPFEPRFEWDEKAIFELREGLLWHSLKVLADGRAGEGIKQETMEWLMSDDIHPFSFVVCCSELGYLSSELREQTLAVLHQQERAKVRESRQA</sequence>
<dbReference type="EMBL" id="JBHSWE010000002">
    <property type="protein sequence ID" value="MFC6674313.1"/>
    <property type="molecule type" value="Genomic_DNA"/>
</dbReference>
<comment type="caution">
    <text evidence="1">The sequence shown here is derived from an EMBL/GenBank/DDBJ whole genome shotgun (WGS) entry which is preliminary data.</text>
</comment>
<accession>A0ABW2AA07</accession>
<dbReference type="RefSeq" id="WP_379914153.1">
    <property type="nucleotide sequence ID" value="NZ_JBHSWE010000002.1"/>
</dbReference>
<dbReference type="Proteomes" id="UP001596422">
    <property type="component" value="Unassembled WGS sequence"/>
</dbReference>
<name>A0ABW2AA07_9GAMM</name>
<reference evidence="2" key="1">
    <citation type="journal article" date="2019" name="Int. J. Syst. Evol. Microbiol.">
        <title>The Global Catalogue of Microorganisms (GCM) 10K type strain sequencing project: providing services to taxonomists for standard genome sequencing and annotation.</title>
        <authorList>
            <consortium name="The Broad Institute Genomics Platform"/>
            <consortium name="The Broad Institute Genome Sequencing Center for Infectious Disease"/>
            <person name="Wu L."/>
            <person name="Ma J."/>
        </authorList>
    </citation>
    <scope>NUCLEOTIDE SEQUENCE [LARGE SCALE GENOMIC DNA]</scope>
    <source>
        <strain evidence="2">NBRC 111756</strain>
    </source>
</reference>
<protein>
    <submittedName>
        <fullName evidence="1">Topoisomerase II</fullName>
    </submittedName>
</protein>
<organism evidence="1 2">
    <name type="scientific">Marinobacterium aestuariivivens</name>
    <dbReference type="NCBI Taxonomy" id="1698799"/>
    <lineage>
        <taxon>Bacteria</taxon>
        <taxon>Pseudomonadati</taxon>
        <taxon>Pseudomonadota</taxon>
        <taxon>Gammaproteobacteria</taxon>
        <taxon>Oceanospirillales</taxon>
        <taxon>Oceanospirillaceae</taxon>
        <taxon>Marinobacterium</taxon>
    </lineage>
</organism>
<gene>
    <name evidence="1" type="ORF">ACFQDL_32495</name>
</gene>
<evidence type="ECO:0000313" key="2">
    <source>
        <dbReference type="Proteomes" id="UP001596422"/>
    </source>
</evidence>